<dbReference type="Gene3D" id="3.40.960.10">
    <property type="entry name" value="VSR Endonuclease"/>
    <property type="match status" value="1"/>
</dbReference>
<reference evidence="2 3" key="1">
    <citation type="journal article" date="2021" name="Front. Microbiol.">
        <title>Comprehensive Comparative Genomics and Phenotyping of Methylobacterium Species.</title>
        <authorList>
            <person name="Alessa O."/>
            <person name="Ogura Y."/>
            <person name="Fujitani Y."/>
            <person name="Takami H."/>
            <person name="Hayashi T."/>
            <person name="Sahin N."/>
            <person name="Tani A."/>
        </authorList>
    </citation>
    <scope>NUCLEOTIDE SEQUENCE [LARGE SCALE GENOMIC DNA]</scope>
    <source>
        <strain evidence="2 3">DSM 23679</strain>
    </source>
</reference>
<evidence type="ECO:0000313" key="3">
    <source>
        <dbReference type="Proteomes" id="UP001055117"/>
    </source>
</evidence>
<feature type="domain" description="DUF559" evidence="1">
    <location>
        <begin position="3"/>
        <end position="110"/>
    </location>
</feature>
<evidence type="ECO:0000259" key="1">
    <source>
        <dbReference type="Pfam" id="PF04480"/>
    </source>
</evidence>
<accession>A0ABQ4QP93</accession>
<name>A0ABQ4QP93_9HYPH</name>
<sequence>MEQIAYARGLRRTQTRAGAKLWSVLRRRQLNGWKFRRQCPIDRYVADFVCIEANLIVEVDGATHSTMQECERDAVRTRTLESCGFAILRDTNAEIAENLDGVRETILAAVERRLSV</sequence>
<dbReference type="InterPro" id="IPR011335">
    <property type="entry name" value="Restrct_endonuc-II-like"/>
</dbReference>
<dbReference type="InterPro" id="IPR047216">
    <property type="entry name" value="Endonuclease_DUF559_bact"/>
</dbReference>
<protein>
    <recommendedName>
        <fullName evidence="1">DUF559 domain-containing protein</fullName>
    </recommendedName>
</protein>
<comment type="caution">
    <text evidence="2">The sequence shown here is derived from an EMBL/GenBank/DDBJ whole genome shotgun (WGS) entry which is preliminary data.</text>
</comment>
<dbReference type="PANTHER" id="PTHR38590">
    <property type="entry name" value="BLL0828 PROTEIN"/>
    <property type="match status" value="1"/>
</dbReference>
<dbReference type="InterPro" id="IPR007569">
    <property type="entry name" value="DUF559"/>
</dbReference>
<proteinExistence type="predicted"/>
<evidence type="ECO:0000313" key="2">
    <source>
        <dbReference type="EMBL" id="GJD47027.1"/>
    </source>
</evidence>
<gene>
    <name evidence="2" type="ORF">AFCDBAGC_4912</name>
</gene>
<dbReference type="Proteomes" id="UP001055117">
    <property type="component" value="Unassembled WGS sequence"/>
</dbReference>
<dbReference type="EMBL" id="BPQG01000110">
    <property type="protein sequence ID" value="GJD47027.1"/>
    <property type="molecule type" value="Genomic_DNA"/>
</dbReference>
<dbReference type="CDD" id="cd01038">
    <property type="entry name" value="Endonuclease_DUF559"/>
    <property type="match status" value="1"/>
</dbReference>
<dbReference type="Pfam" id="PF04480">
    <property type="entry name" value="DUF559"/>
    <property type="match status" value="1"/>
</dbReference>
<organism evidence="2 3">
    <name type="scientific">Methylobacterium cerastii</name>
    <dbReference type="NCBI Taxonomy" id="932741"/>
    <lineage>
        <taxon>Bacteria</taxon>
        <taxon>Pseudomonadati</taxon>
        <taxon>Pseudomonadota</taxon>
        <taxon>Alphaproteobacteria</taxon>
        <taxon>Hyphomicrobiales</taxon>
        <taxon>Methylobacteriaceae</taxon>
        <taxon>Methylobacterium</taxon>
    </lineage>
</organism>
<dbReference type="SUPFAM" id="SSF52980">
    <property type="entry name" value="Restriction endonuclease-like"/>
    <property type="match status" value="1"/>
</dbReference>
<keyword evidence="3" id="KW-1185">Reference proteome</keyword>
<dbReference type="PANTHER" id="PTHR38590:SF1">
    <property type="entry name" value="BLL0828 PROTEIN"/>
    <property type="match status" value="1"/>
</dbReference>